<dbReference type="STRING" id="768670.Calni_0800"/>
<dbReference type="PROSITE" id="PS50109">
    <property type="entry name" value="HIS_KIN"/>
    <property type="match status" value="1"/>
</dbReference>
<evidence type="ECO:0000259" key="6">
    <source>
        <dbReference type="PROSITE" id="PS50112"/>
    </source>
</evidence>
<reference key="1">
    <citation type="submission" date="2010-11" db="EMBL/GenBank/DDBJ databases">
        <title>The complete genome of chromosome of Calditerrivibrio nitroreducens DSM 19672.</title>
        <authorList>
            <consortium name="US DOE Joint Genome Institute (JGI-PGF)"/>
            <person name="Lucas S."/>
            <person name="Copeland A."/>
            <person name="Lapidus A."/>
            <person name="Bruce D."/>
            <person name="Goodwin L."/>
            <person name="Pitluck S."/>
            <person name="Kyrpides N."/>
            <person name="Mavromatis K."/>
            <person name="Ivanova N."/>
            <person name="Mikhailova N."/>
            <person name="Zeytun A."/>
            <person name="Brettin T."/>
            <person name="Detter J.C."/>
            <person name="Tapia R."/>
            <person name="Han C."/>
            <person name="Land M."/>
            <person name="Hauser L."/>
            <person name="Markowitz V."/>
            <person name="Cheng J.-F."/>
            <person name="Hugenholtz P."/>
            <person name="Woyke T."/>
            <person name="Wu D."/>
            <person name="Spring S."/>
            <person name="Schroeder M."/>
            <person name="Brambilla E."/>
            <person name="Klenk H.-P."/>
            <person name="Eisen J.A."/>
        </authorList>
    </citation>
    <scope>NUCLEOTIDE SEQUENCE [LARGE SCALE GENOMIC DNA]</scope>
    <source>
        <strain>DSM 19672</strain>
    </source>
</reference>
<dbReference type="InterPro" id="IPR036097">
    <property type="entry name" value="HisK_dim/P_sf"/>
</dbReference>
<dbReference type="GO" id="GO:0000155">
    <property type="term" value="F:phosphorelay sensor kinase activity"/>
    <property type="evidence" value="ECO:0007669"/>
    <property type="project" value="InterPro"/>
</dbReference>
<dbReference type="KEGG" id="cni:Calni_0800"/>
<dbReference type="EC" id="2.7.13.3" evidence="2"/>
<dbReference type="OrthoDB" id="9815750at2"/>
<feature type="domain" description="PAS" evidence="6">
    <location>
        <begin position="292"/>
        <end position="338"/>
    </location>
</feature>
<dbReference type="CDD" id="cd00156">
    <property type="entry name" value="REC"/>
    <property type="match status" value="1"/>
</dbReference>
<dbReference type="Pfam" id="PF00072">
    <property type="entry name" value="Response_reg"/>
    <property type="match status" value="1"/>
</dbReference>
<dbReference type="PANTHER" id="PTHR43065:SF42">
    <property type="entry name" value="TWO-COMPONENT SENSOR PPRA"/>
    <property type="match status" value="1"/>
</dbReference>
<keyword evidence="8" id="KW-0808">Transferase</keyword>
<dbReference type="SMART" id="SM00387">
    <property type="entry name" value="HATPase_c"/>
    <property type="match status" value="1"/>
</dbReference>
<dbReference type="RefSeq" id="WP_013450924.1">
    <property type="nucleotide sequence ID" value="NC_014758.1"/>
</dbReference>
<dbReference type="AlphaFoldDB" id="E4TGV1"/>
<dbReference type="HOGENOM" id="CLU_349410_0_0_0"/>
<dbReference type="Proteomes" id="UP000007039">
    <property type="component" value="Chromosome"/>
</dbReference>
<dbReference type="CDD" id="cd00130">
    <property type="entry name" value="PAS"/>
    <property type="match status" value="1"/>
</dbReference>
<evidence type="ECO:0000313" key="8">
    <source>
        <dbReference type="EMBL" id="ADR18711.1"/>
    </source>
</evidence>
<proteinExistence type="predicted"/>
<dbReference type="InterPro" id="IPR000700">
    <property type="entry name" value="PAS-assoc_C"/>
</dbReference>
<dbReference type="Pfam" id="PF02518">
    <property type="entry name" value="HATPase_c"/>
    <property type="match status" value="1"/>
</dbReference>
<dbReference type="InterPro" id="IPR001789">
    <property type="entry name" value="Sig_transdc_resp-reg_receiver"/>
</dbReference>
<evidence type="ECO:0000256" key="2">
    <source>
        <dbReference type="ARBA" id="ARBA00012438"/>
    </source>
</evidence>
<dbReference type="InterPro" id="IPR001610">
    <property type="entry name" value="PAC"/>
</dbReference>
<name>E4TGV1_CALNY</name>
<dbReference type="Gene3D" id="3.40.50.2300">
    <property type="match status" value="1"/>
</dbReference>
<dbReference type="InterPro" id="IPR036890">
    <property type="entry name" value="HATPase_C_sf"/>
</dbReference>
<dbReference type="Gene3D" id="3.30.565.10">
    <property type="entry name" value="Histidine kinase-like ATPase, C-terminal domain"/>
    <property type="match status" value="1"/>
</dbReference>
<evidence type="ECO:0000259" key="4">
    <source>
        <dbReference type="PROSITE" id="PS50109"/>
    </source>
</evidence>
<dbReference type="InterPro" id="IPR035965">
    <property type="entry name" value="PAS-like_dom_sf"/>
</dbReference>
<dbReference type="InterPro" id="IPR000014">
    <property type="entry name" value="PAS"/>
</dbReference>
<sequence length="806" mass="93139">MEIVKNELEKLVNENIDFLVENILDNFKDYEFAEYLPRNKELVKNILLRIVPLINELIKKSFDRINIEDIQNNDVLDFIKNEVLNHYTRGIALENFLNFLYIIYESLDALFYEKYKNNLDYCNSLSKFLRNCFFSIVKEIIKYWNELKYPQLNKAILKENLSLISLKKTQELRETLLNSILTFLGGIFFIVDKELNVVFISGEFSEKFGLSADKIKNLYDFHEKFHRCKSNFCPIIDGIKRDVGHEFVEAFTLADGRESIFKVRMLKDIVVDGKIWKIIVMDDLSSNLERLDSILFSEIANAAELSIVLTDISGHIEYVNRFFEKTTGYTASESIGQNPKILKSGAHDEHFYKELWDNILSGKIWKGKFKNKRKDGSFYYEKAVIVPIKDVSGNILKFVAMKEDITKQVELEMQVYISQRYEYLNRLVGRFAHDLNNVLTYLYALNDEIESSIDDNKIKELIVGNKNALMKIADMIKSLSSFSRRDHLEMEKTTVKDIYEDLMKINKRLIPTNIAILVDFSDASYVNVDKMLMQQVLYNIIVNAKDAVLKKFGSAEGGRIGIVSEKIAIDSSYKVKISEFETLTVKVGSYISIRVSDNGVGIPKEHIYNIFEPFFTNNSNNQKVGLGLSAAYGIVKQHNGYIFVDSTEGIGTNVTIFLPEYKEIIKDDKVEFKEENTKIYKLPPLTVMIVDDEPEILNYIEKVVSVAGGKVNKFDNYKSAEEFLRSANELDFIIVDYILKDGNGLRLFEKARDKFLKLKTIVISGQADSNLKQHPEFNKGFLFLRKPFKGSTLINLMKFFLESYKI</sequence>
<evidence type="ECO:0000256" key="1">
    <source>
        <dbReference type="ARBA" id="ARBA00000085"/>
    </source>
</evidence>
<dbReference type="Pfam" id="PF13426">
    <property type="entry name" value="PAS_9"/>
    <property type="match status" value="1"/>
</dbReference>
<dbReference type="eggNOG" id="COG0784">
    <property type="taxonomic scope" value="Bacteria"/>
</dbReference>
<organism evidence="8 9">
    <name type="scientific">Calditerrivibrio nitroreducens (strain DSM 19672 / NBRC 101217 / Yu37-1)</name>
    <dbReference type="NCBI Taxonomy" id="768670"/>
    <lineage>
        <taxon>Bacteria</taxon>
        <taxon>Pseudomonadati</taxon>
        <taxon>Deferribacterota</taxon>
        <taxon>Deferribacteres</taxon>
        <taxon>Deferribacterales</taxon>
        <taxon>Calditerrivibrionaceae</taxon>
    </lineage>
</organism>
<dbReference type="SMART" id="SM00091">
    <property type="entry name" value="PAS"/>
    <property type="match status" value="2"/>
</dbReference>
<keyword evidence="3" id="KW-0597">Phosphoprotein</keyword>
<evidence type="ECO:0000256" key="3">
    <source>
        <dbReference type="PROSITE-ProRule" id="PRU00169"/>
    </source>
</evidence>
<dbReference type="PROSITE" id="PS50113">
    <property type="entry name" value="PAC"/>
    <property type="match status" value="1"/>
</dbReference>
<dbReference type="eggNOG" id="COG4191">
    <property type="taxonomic scope" value="Bacteria"/>
</dbReference>
<dbReference type="SUPFAM" id="SSF52172">
    <property type="entry name" value="CheY-like"/>
    <property type="match status" value="1"/>
</dbReference>
<dbReference type="SUPFAM" id="SSF47384">
    <property type="entry name" value="Homodimeric domain of signal transducing histidine kinase"/>
    <property type="match status" value="1"/>
</dbReference>
<comment type="catalytic activity">
    <reaction evidence="1">
        <text>ATP + protein L-histidine = ADP + protein N-phospho-L-histidine.</text>
        <dbReference type="EC" id="2.7.13.3"/>
    </reaction>
</comment>
<dbReference type="Gene3D" id="3.30.450.20">
    <property type="entry name" value="PAS domain"/>
    <property type="match status" value="1"/>
</dbReference>
<protein>
    <recommendedName>
        <fullName evidence="2">histidine kinase</fullName>
        <ecNumber evidence="2">2.7.13.3</ecNumber>
    </recommendedName>
</protein>
<dbReference type="Gene3D" id="1.10.287.130">
    <property type="match status" value="1"/>
</dbReference>
<dbReference type="SMART" id="SM00086">
    <property type="entry name" value="PAC"/>
    <property type="match status" value="1"/>
</dbReference>
<dbReference type="EMBL" id="CP002347">
    <property type="protein sequence ID" value="ADR18711.1"/>
    <property type="molecule type" value="Genomic_DNA"/>
</dbReference>
<dbReference type="InterPro" id="IPR004358">
    <property type="entry name" value="Sig_transdc_His_kin-like_C"/>
</dbReference>
<feature type="domain" description="Response regulatory" evidence="5">
    <location>
        <begin position="686"/>
        <end position="801"/>
    </location>
</feature>
<keyword evidence="8" id="KW-0418">Kinase</keyword>
<feature type="modified residue" description="4-aspartylphosphate" evidence="3">
    <location>
        <position position="736"/>
    </location>
</feature>
<feature type="domain" description="PAC" evidence="7">
    <location>
        <begin position="365"/>
        <end position="417"/>
    </location>
</feature>
<dbReference type="InterPro" id="IPR011006">
    <property type="entry name" value="CheY-like_superfamily"/>
</dbReference>
<evidence type="ECO:0000259" key="5">
    <source>
        <dbReference type="PROSITE" id="PS50110"/>
    </source>
</evidence>
<dbReference type="PANTHER" id="PTHR43065">
    <property type="entry name" value="SENSOR HISTIDINE KINASE"/>
    <property type="match status" value="1"/>
</dbReference>
<dbReference type="PRINTS" id="PR00344">
    <property type="entry name" value="BCTRLSENSOR"/>
</dbReference>
<gene>
    <name evidence="8" type="ordered locus">Calni_0800</name>
</gene>
<reference evidence="8 9" key="2">
    <citation type="journal article" date="2011" name="Stand. Genomic Sci.">
        <title>Complete genome sequence of Calditerrivibrio nitroreducens type strain (Yu37-1).</title>
        <authorList>
            <person name="Pitluck S."/>
            <person name="Sikorski J."/>
            <person name="Zeytun A."/>
            <person name="Lapidus A."/>
            <person name="Nolan M."/>
            <person name="Lucas S."/>
            <person name="Hammon N."/>
            <person name="Deshpande S."/>
            <person name="Cheng J.F."/>
            <person name="Tapia R."/>
            <person name="Han C."/>
            <person name="Goodwin L."/>
            <person name="Liolios K."/>
            <person name="Pagani I."/>
            <person name="Ivanova N."/>
            <person name="Mavromatis K."/>
            <person name="Pati A."/>
            <person name="Chen A."/>
            <person name="Palaniappan K."/>
            <person name="Hauser L."/>
            <person name="Chang Y.J."/>
            <person name="Jeffries C.D."/>
            <person name="Detter J.C."/>
            <person name="Brambilla E."/>
            <person name="Djao O.D."/>
            <person name="Rohde M."/>
            <person name="Spring S."/>
            <person name="Goker M."/>
            <person name="Woyke T."/>
            <person name="Bristow J."/>
            <person name="Eisen J.A."/>
            <person name="Markowitz V."/>
            <person name="Hugenholtz P."/>
            <person name="Kyrpides N.C."/>
            <person name="Klenk H.P."/>
            <person name="Land M."/>
        </authorList>
    </citation>
    <scope>NUCLEOTIDE SEQUENCE [LARGE SCALE GENOMIC DNA]</scope>
    <source>
        <strain evidence="9">DSM 19672 / NBRC 101217 / Yu37-1</strain>
    </source>
</reference>
<evidence type="ECO:0000313" key="9">
    <source>
        <dbReference type="Proteomes" id="UP000007039"/>
    </source>
</evidence>
<feature type="domain" description="Histidine kinase" evidence="4">
    <location>
        <begin position="430"/>
        <end position="662"/>
    </location>
</feature>
<evidence type="ECO:0000259" key="7">
    <source>
        <dbReference type="PROSITE" id="PS50113"/>
    </source>
</evidence>
<dbReference type="PROSITE" id="PS50112">
    <property type="entry name" value="PAS"/>
    <property type="match status" value="1"/>
</dbReference>
<accession>E4TGV1</accession>
<dbReference type="InterPro" id="IPR003594">
    <property type="entry name" value="HATPase_dom"/>
</dbReference>
<dbReference type="PROSITE" id="PS50110">
    <property type="entry name" value="RESPONSE_REGULATORY"/>
    <property type="match status" value="1"/>
</dbReference>
<dbReference type="InterPro" id="IPR005467">
    <property type="entry name" value="His_kinase_dom"/>
</dbReference>
<dbReference type="SUPFAM" id="SSF55874">
    <property type="entry name" value="ATPase domain of HSP90 chaperone/DNA topoisomerase II/histidine kinase"/>
    <property type="match status" value="1"/>
</dbReference>
<dbReference type="SUPFAM" id="SSF55785">
    <property type="entry name" value="PYP-like sensor domain (PAS domain)"/>
    <property type="match status" value="1"/>
</dbReference>
<dbReference type="NCBIfam" id="TIGR00229">
    <property type="entry name" value="sensory_box"/>
    <property type="match status" value="1"/>
</dbReference>
<keyword evidence="9" id="KW-1185">Reference proteome</keyword>
<dbReference type="eggNOG" id="COG3829">
    <property type="taxonomic scope" value="Bacteria"/>
</dbReference>
<dbReference type="SMART" id="SM00448">
    <property type="entry name" value="REC"/>
    <property type="match status" value="1"/>
</dbReference>